<feature type="chain" id="PRO_5046794108" evidence="3">
    <location>
        <begin position="22"/>
        <end position="1454"/>
    </location>
</feature>
<feature type="domain" description="DUF11" evidence="4">
    <location>
        <begin position="234"/>
        <end position="344"/>
    </location>
</feature>
<dbReference type="InterPro" id="IPR026341">
    <property type="entry name" value="T9SS_type_B"/>
</dbReference>
<comment type="similarity">
    <text evidence="1">Belongs to the ice-binding protein family.</text>
</comment>
<dbReference type="Gene3D" id="2.60.40.10">
    <property type="entry name" value="Immunoglobulins"/>
    <property type="match status" value="2"/>
</dbReference>
<dbReference type="Pfam" id="PF13585">
    <property type="entry name" value="CHU_C"/>
    <property type="match status" value="1"/>
</dbReference>
<organism evidence="6 7">
    <name type="scientific">Pontibacter ruber</name>
    <dbReference type="NCBI Taxonomy" id="1343895"/>
    <lineage>
        <taxon>Bacteria</taxon>
        <taxon>Pseudomonadati</taxon>
        <taxon>Bacteroidota</taxon>
        <taxon>Cytophagia</taxon>
        <taxon>Cytophagales</taxon>
        <taxon>Hymenobacteraceae</taxon>
        <taxon>Pontibacter</taxon>
    </lineage>
</organism>
<gene>
    <name evidence="6" type="ORF">ACFSKP_11925</name>
</gene>
<dbReference type="InterPro" id="IPR001434">
    <property type="entry name" value="OmcB-like_DUF11"/>
</dbReference>
<accession>A0ABW5CY47</accession>
<dbReference type="Proteomes" id="UP001597374">
    <property type="component" value="Unassembled WGS sequence"/>
</dbReference>
<dbReference type="InterPro" id="IPR013783">
    <property type="entry name" value="Ig-like_fold"/>
</dbReference>
<dbReference type="InterPro" id="IPR051172">
    <property type="entry name" value="Chlamydia_OmcB"/>
</dbReference>
<feature type="signal peptide" evidence="3">
    <location>
        <begin position="1"/>
        <end position="21"/>
    </location>
</feature>
<dbReference type="PANTHER" id="PTHR34819:SF3">
    <property type="entry name" value="CELL SURFACE PROTEIN"/>
    <property type="match status" value="1"/>
</dbReference>
<feature type="domain" description="PKD-like" evidence="5">
    <location>
        <begin position="599"/>
        <end position="676"/>
    </location>
</feature>
<protein>
    <submittedName>
        <fullName evidence="6">Ice-binding family protein</fullName>
    </submittedName>
</protein>
<dbReference type="InterPro" id="IPR047589">
    <property type="entry name" value="DUF11_rpt"/>
</dbReference>
<comment type="caution">
    <text evidence="6">The sequence shown here is derived from an EMBL/GenBank/DDBJ whole genome shotgun (WGS) entry which is preliminary data.</text>
</comment>
<evidence type="ECO:0000259" key="5">
    <source>
        <dbReference type="Pfam" id="PF19408"/>
    </source>
</evidence>
<evidence type="ECO:0000256" key="3">
    <source>
        <dbReference type="SAM" id="SignalP"/>
    </source>
</evidence>
<reference evidence="7" key="1">
    <citation type="journal article" date="2019" name="Int. J. Syst. Evol. Microbiol.">
        <title>The Global Catalogue of Microorganisms (GCM) 10K type strain sequencing project: providing services to taxonomists for standard genome sequencing and annotation.</title>
        <authorList>
            <consortium name="The Broad Institute Genomics Platform"/>
            <consortium name="The Broad Institute Genome Sequencing Center for Infectious Disease"/>
            <person name="Wu L."/>
            <person name="Ma J."/>
        </authorList>
    </citation>
    <scope>NUCLEOTIDE SEQUENCE [LARGE SCALE GENOMIC DNA]</scope>
    <source>
        <strain evidence="7">CGMCC 4.1782</strain>
    </source>
</reference>
<dbReference type="InterPro" id="IPR021884">
    <property type="entry name" value="Ice-bd_prot"/>
</dbReference>
<keyword evidence="7" id="KW-1185">Reference proteome</keyword>
<dbReference type="RefSeq" id="WP_250428742.1">
    <property type="nucleotide sequence ID" value="NZ_JALPRR010000001.1"/>
</dbReference>
<dbReference type="InterPro" id="IPR045829">
    <property type="entry name" value="PKD_6"/>
</dbReference>
<evidence type="ECO:0000256" key="1">
    <source>
        <dbReference type="ARBA" id="ARBA00005445"/>
    </source>
</evidence>
<feature type="domain" description="PKD-like" evidence="5">
    <location>
        <begin position="941"/>
        <end position="1018"/>
    </location>
</feature>
<keyword evidence="2 3" id="KW-0732">Signal</keyword>
<feature type="domain" description="PKD-like" evidence="5">
    <location>
        <begin position="1280"/>
        <end position="1358"/>
    </location>
</feature>
<dbReference type="Pfam" id="PF01345">
    <property type="entry name" value="DUF11"/>
    <property type="match status" value="3"/>
</dbReference>
<feature type="domain" description="DUF11" evidence="4">
    <location>
        <begin position="478"/>
        <end position="592"/>
    </location>
</feature>
<name>A0ABW5CY47_9BACT</name>
<feature type="domain" description="PKD-like" evidence="5">
    <location>
        <begin position="1195"/>
        <end position="1275"/>
    </location>
</feature>
<proteinExistence type="inferred from homology"/>
<feature type="domain" description="PKD-like" evidence="5">
    <location>
        <begin position="771"/>
        <end position="847"/>
    </location>
</feature>
<sequence>MNKLLLLLSLFLAVSTTLSYGQPDLTLNRAEKFAVLATTQVNNIGETDVYGDLGISSGRNITGDEQLTVVGERMYGPASLAPGARDDAEALYNRLENLPATTLQDPVLGNNFQSLTPGVYKINGDATLRGGLTLDGNGDPNAVFIIIIQGDLLSNYDRTYVNLVDGAQPKNVFWVVKGKVDTGKTTLFQGTVIAQKDITLGNGVIMIGRAISLTSVVNLHNNLVFMPNIVLSNLSVQKEAENKDYILGSEVTYTITARNLGPNDATGVVVREQIPVGLAFVRPVSASKGTYDTQKNEWYIGNMAVGETATLKLTFRIISTGNVNNKVVIIGDNPDPIPDDDEDDNPINVPVESADLSVKKTVNAGPYLIGDVVTYKIETTNNGLYEAKGVKVTEKLPTGLQYVSHTASVGDYDPITGIYTVGNLASKTTATLTIQARITAAGNIRNIAVVEGSDPTKDPDKDNDEDDVTIVVPVESADLSINKTVSGGPYKIGDVVTYTITTKNSGLYGAVGVKVTEQLPEGLLYVSHTTSVGTYDPATGIYTIGNLASNATATLTIQAKLVKNGTIRNVATVIAQDPTKDPDKDNDEEDETIVVTCPDQQLAITGVVLVCANTDKITYTVTEVIGGTYTYTLPLGWEIVAQSGNTVTVKAGTAPGIITATVKNQCGKIMTAALNVGVTGAPAIPVITGGGNAICYSTEGVSYTVTSQEGITAYDWSVTEGLEIVSGQNAATVVVKPKAGSPLGGTLTVRVTNSCGFTTAGTKVITITPAPAAPIAILGPADVCAGTEAEYSVVAVAGASSYTWNVPADWTILTQPANSNKIRVRAGTAGGNITVTADNSCGRSTLTSRALSVSTAPVAASGITGNTTACVGTEQTYSIPEIAGATGYVWDVPATWTVVGSRTSRTITVIVKDAGTIKAAGSNPCGDGAFVSLNVGITTAPAAIGAITGGSAVCGSSQGNTYSIAAVEGATTYVWTVPTGWRITSGDGTTSITVEAGTAGGTITVTASNACGSKVASKVVGITALPAMPGAITGNTAICAGTEVTYTVPSVAGVSYTWTIPTGWTVITDNNTNQIKVKAGTTSGNIEVAATGPCGSSNKVSLAIAVTNTPAAPVKINGLATACVGEKLTYSIDEVAGAAGYTWTIPNTWSFEGSRTGNTITVVVGTEAGKITAAVNNQCGAGATASIDVTPTVAPAAPVAITGPADICINSEGNVFSVAAVPGATKYNWTVPTGWTITAGDGTNTITVTATSEGGTVKVSVTNGCGTGAEATLPVSITLPPTAVGTITDNSNVCDGLTFSVSEVAGATSYTWTVSDGFTITSGQGTTSIKVKASSPNATGTVTVVANNGSCASSLETTAPIDAKLADGELSFPKAFSPNGDGRNDNWEVKNLEKFADNEVVIFNRWGSEIYRKKGYQNDWNGKGLGQGTYFYKVRVKLCDGVDKEFTGYTTIFR</sequence>
<dbReference type="EMBL" id="JBHUIM010000001">
    <property type="protein sequence ID" value="MFD2246968.1"/>
    <property type="molecule type" value="Genomic_DNA"/>
</dbReference>
<dbReference type="NCBIfam" id="TIGR04131">
    <property type="entry name" value="Bac_Flav_CTERM"/>
    <property type="match status" value="1"/>
</dbReference>
<dbReference type="PANTHER" id="PTHR34819">
    <property type="entry name" value="LARGE CYSTEINE-RICH PERIPLASMIC PROTEIN OMCB"/>
    <property type="match status" value="1"/>
</dbReference>
<dbReference type="Pfam" id="PF19408">
    <property type="entry name" value="PKD_6"/>
    <property type="match status" value="9"/>
</dbReference>
<feature type="domain" description="PKD-like" evidence="5">
    <location>
        <begin position="683"/>
        <end position="760"/>
    </location>
</feature>
<dbReference type="Pfam" id="PF11999">
    <property type="entry name" value="Ice_binding"/>
    <property type="match status" value="1"/>
</dbReference>
<dbReference type="Gene3D" id="2.60.40.1170">
    <property type="entry name" value="Mu homology domain, subdomain B"/>
    <property type="match status" value="1"/>
</dbReference>
<feature type="domain" description="PKD-like" evidence="5">
    <location>
        <begin position="1110"/>
        <end position="1189"/>
    </location>
</feature>
<evidence type="ECO:0000313" key="6">
    <source>
        <dbReference type="EMBL" id="MFD2246968.1"/>
    </source>
</evidence>
<feature type="domain" description="DUF11" evidence="4">
    <location>
        <begin position="355"/>
        <end position="470"/>
    </location>
</feature>
<dbReference type="NCBIfam" id="TIGR01451">
    <property type="entry name" value="B_ant_repeat"/>
    <property type="match status" value="3"/>
</dbReference>
<evidence type="ECO:0000256" key="2">
    <source>
        <dbReference type="ARBA" id="ARBA00022729"/>
    </source>
</evidence>
<evidence type="ECO:0000259" key="4">
    <source>
        <dbReference type="Pfam" id="PF01345"/>
    </source>
</evidence>
<feature type="domain" description="PKD-like" evidence="5">
    <location>
        <begin position="857"/>
        <end position="935"/>
    </location>
</feature>
<feature type="domain" description="PKD-like" evidence="5">
    <location>
        <begin position="1026"/>
        <end position="1104"/>
    </location>
</feature>
<evidence type="ECO:0000313" key="7">
    <source>
        <dbReference type="Proteomes" id="UP001597374"/>
    </source>
</evidence>